<evidence type="ECO:0000256" key="4">
    <source>
        <dbReference type="ARBA" id="ARBA00038182"/>
    </source>
</evidence>
<organism evidence="17">
    <name type="scientific">Diabrotica virgifera virgifera</name>
    <name type="common">western corn rootworm</name>
    <dbReference type="NCBI Taxonomy" id="50390"/>
    <lineage>
        <taxon>Eukaryota</taxon>
        <taxon>Metazoa</taxon>
        <taxon>Ecdysozoa</taxon>
        <taxon>Arthropoda</taxon>
        <taxon>Hexapoda</taxon>
        <taxon>Insecta</taxon>
        <taxon>Pterygota</taxon>
        <taxon>Neoptera</taxon>
        <taxon>Endopterygota</taxon>
        <taxon>Coleoptera</taxon>
        <taxon>Polyphaga</taxon>
        <taxon>Cucujiformia</taxon>
        <taxon>Chrysomeloidea</taxon>
        <taxon>Chrysomelidae</taxon>
        <taxon>Galerucinae</taxon>
        <taxon>Diabroticina</taxon>
        <taxon>Diabroticites</taxon>
        <taxon>Diabrotica</taxon>
    </lineage>
</organism>
<evidence type="ECO:0000256" key="3">
    <source>
        <dbReference type="ARBA" id="ARBA00037926"/>
    </source>
</evidence>
<keyword evidence="16" id="KW-1185">Reference proteome</keyword>
<evidence type="ECO:0000259" key="14">
    <source>
        <dbReference type="PROSITE" id="PS51186"/>
    </source>
</evidence>
<evidence type="ECO:0000256" key="2">
    <source>
        <dbReference type="ARBA" id="ARBA00023315"/>
    </source>
</evidence>
<dbReference type="GeneID" id="114336296"/>
<evidence type="ECO:0000256" key="6">
    <source>
        <dbReference type="ARBA" id="ARBA00050189"/>
    </source>
</evidence>
<reference evidence="17" key="1">
    <citation type="submission" date="2025-04" db="UniProtKB">
        <authorList>
            <consortium name="RefSeq"/>
        </authorList>
    </citation>
    <scope>IDENTIFICATION</scope>
    <source>
        <tissue evidence="17">Whole insect</tissue>
    </source>
</reference>
<feature type="domain" description="N-acetyltransferase" evidence="14">
    <location>
        <begin position="95"/>
        <end position="261"/>
    </location>
</feature>
<protein>
    <recommendedName>
        <fullName evidence="5">aralkylamine N-acetyltransferase</fullName>
        <ecNumber evidence="5">2.3.1.87</ecNumber>
    </recommendedName>
</protein>
<dbReference type="Proteomes" id="UP001652700">
    <property type="component" value="Unplaced"/>
</dbReference>
<dbReference type="InParanoid" id="A0A6P7GE99"/>
<dbReference type="RefSeq" id="XP_028142440.1">
    <property type="nucleotide sequence ID" value="XM_028286639.1"/>
</dbReference>
<gene>
    <name evidence="17" type="primary">LOC114336296</name>
</gene>
<evidence type="ECO:0000256" key="5">
    <source>
        <dbReference type="ARBA" id="ARBA00039114"/>
    </source>
</evidence>
<dbReference type="InterPro" id="IPR000182">
    <property type="entry name" value="GNAT_dom"/>
</dbReference>
<dbReference type="OrthoDB" id="2115692at2759"/>
<evidence type="ECO:0000256" key="10">
    <source>
        <dbReference type="ARBA" id="ARBA00051823"/>
    </source>
</evidence>
<keyword evidence="1" id="KW-0808">Transferase</keyword>
<comment type="catalytic activity">
    <reaction evidence="6">
        <text>dopamine + (9Z)-octadecenoyl-CoA = N-(9Z-octadecanoyl)-dopamine + CoA + H(+)</text>
        <dbReference type="Rhea" id="RHEA:51380"/>
        <dbReference type="ChEBI" id="CHEBI:15378"/>
        <dbReference type="ChEBI" id="CHEBI:31883"/>
        <dbReference type="ChEBI" id="CHEBI:57287"/>
        <dbReference type="ChEBI" id="CHEBI:57387"/>
        <dbReference type="ChEBI" id="CHEBI:59905"/>
    </reaction>
    <physiologicalReaction direction="left-to-right" evidence="6">
        <dbReference type="Rhea" id="RHEA:51381"/>
    </physiologicalReaction>
</comment>
<dbReference type="SUPFAM" id="SSF55729">
    <property type="entry name" value="Acyl-CoA N-acyltransferases (Nat)"/>
    <property type="match status" value="1"/>
</dbReference>
<evidence type="ECO:0000256" key="1">
    <source>
        <dbReference type="ARBA" id="ARBA00022679"/>
    </source>
</evidence>
<evidence type="ECO:0000313" key="16">
    <source>
        <dbReference type="Proteomes" id="UP001652700"/>
    </source>
</evidence>
<dbReference type="PROSITE" id="PS51186">
    <property type="entry name" value="GNAT"/>
    <property type="match status" value="1"/>
</dbReference>
<comment type="pathway">
    <text evidence="3">Aromatic compound metabolism; melatonin biosynthesis; melatonin from serotonin: step 1/2.</text>
</comment>
<comment type="catalytic activity">
    <reaction evidence="7">
        <text>serotonin + octadecanoyl-CoA = N-octadecanoyl-serotonin + CoA + H(+)</text>
        <dbReference type="Rhea" id="RHEA:51400"/>
        <dbReference type="ChEBI" id="CHEBI:15378"/>
        <dbReference type="ChEBI" id="CHEBI:57287"/>
        <dbReference type="ChEBI" id="CHEBI:57394"/>
        <dbReference type="ChEBI" id="CHEBI:134065"/>
        <dbReference type="ChEBI" id="CHEBI:350546"/>
    </reaction>
    <physiologicalReaction direction="left-to-right" evidence="7">
        <dbReference type="Rhea" id="RHEA:51401"/>
    </physiologicalReaction>
</comment>
<dbReference type="FunFam" id="3.40.630.30:FF:000046">
    <property type="entry name" value="Dopamine N-acetyltransferase"/>
    <property type="match status" value="1"/>
</dbReference>
<evidence type="ECO:0000256" key="11">
    <source>
        <dbReference type="ARBA" id="ARBA00052178"/>
    </source>
</evidence>
<evidence type="ECO:0000313" key="17">
    <source>
        <dbReference type="RefSeq" id="XP_028142440.1"/>
    </source>
</evidence>
<evidence type="ECO:0000256" key="12">
    <source>
        <dbReference type="ARBA" id="ARBA00052335"/>
    </source>
</evidence>
<proteinExistence type="inferred from homology"/>
<comment type="similarity">
    <text evidence="4">Belongs to the acetyltransferase family. AANAT subfamily.</text>
</comment>
<dbReference type="EnsemblMetazoa" id="XM_028286639.2">
    <property type="protein sequence ID" value="XP_028142440.1"/>
    <property type="gene ID" value="LOC114336296"/>
</dbReference>
<dbReference type="CDD" id="cd04301">
    <property type="entry name" value="NAT_SF"/>
    <property type="match status" value="1"/>
</dbReference>
<comment type="catalytic activity">
    <reaction evidence="8">
        <text>serotonin + (5Z,8Z,11Z,14Z)-eicosatetraenoyl-CoA = N-[(5Z,8Z,11Z,14Z)-eicosatetraenoyl]-serotonin + CoA + H(+)</text>
        <dbReference type="Rhea" id="RHEA:51396"/>
        <dbReference type="ChEBI" id="CHEBI:15378"/>
        <dbReference type="ChEBI" id="CHEBI:57287"/>
        <dbReference type="ChEBI" id="CHEBI:57368"/>
        <dbReference type="ChEBI" id="CHEBI:132255"/>
        <dbReference type="ChEBI" id="CHEBI:350546"/>
    </reaction>
    <physiologicalReaction direction="left-to-right" evidence="8">
        <dbReference type="Rhea" id="RHEA:51397"/>
    </physiologicalReaction>
</comment>
<dbReference type="EC" id="2.3.1.87" evidence="5"/>
<evidence type="ECO:0000256" key="7">
    <source>
        <dbReference type="ARBA" id="ARBA00050849"/>
    </source>
</evidence>
<evidence type="ECO:0000256" key="8">
    <source>
        <dbReference type="ARBA" id="ARBA00051284"/>
    </source>
</evidence>
<dbReference type="InterPro" id="IPR016181">
    <property type="entry name" value="Acyl_CoA_acyltransferase"/>
</dbReference>
<comment type="catalytic activity">
    <reaction evidence="13">
        <text>serotonin + acetyl-CoA = N-acetylserotonin + CoA + H(+)</text>
        <dbReference type="Rhea" id="RHEA:25217"/>
        <dbReference type="ChEBI" id="CHEBI:15378"/>
        <dbReference type="ChEBI" id="CHEBI:17697"/>
        <dbReference type="ChEBI" id="CHEBI:57287"/>
        <dbReference type="ChEBI" id="CHEBI:57288"/>
        <dbReference type="ChEBI" id="CHEBI:350546"/>
        <dbReference type="EC" id="2.3.1.87"/>
    </reaction>
    <physiologicalReaction direction="left-to-right" evidence="13">
        <dbReference type="Rhea" id="RHEA:25218"/>
    </physiologicalReaction>
</comment>
<keyword evidence="2" id="KW-0012">Acyltransferase</keyword>
<dbReference type="KEGG" id="dvv:114336296"/>
<dbReference type="PANTHER" id="PTHR20905:SF32">
    <property type="entry name" value="ARYLALKYLAMINE N-ACETYLTRANSFERASE-LIKE 7, ISOFORM A"/>
    <property type="match status" value="1"/>
</dbReference>
<dbReference type="GO" id="GO:0004059">
    <property type="term" value="F:aralkylamine N-acetyltransferase activity"/>
    <property type="evidence" value="ECO:0007669"/>
    <property type="project" value="UniProtKB-EC"/>
</dbReference>
<comment type="catalytic activity">
    <reaction evidence="12">
        <text>dopamine + hexadecanoyl-CoA = N-hexadecanoyl-dopamine + CoA + H(+)</text>
        <dbReference type="Rhea" id="RHEA:51376"/>
        <dbReference type="ChEBI" id="CHEBI:15378"/>
        <dbReference type="ChEBI" id="CHEBI:57287"/>
        <dbReference type="ChEBI" id="CHEBI:57379"/>
        <dbReference type="ChEBI" id="CHEBI:59905"/>
        <dbReference type="ChEBI" id="CHEBI:134058"/>
    </reaction>
    <physiologicalReaction direction="left-to-right" evidence="12">
        <dbReference type="Rhea" id="RHEA:51377"/>
    </physiologicalReaction>
</comment>
<dbReference type="Gene3D" id="3.40.630.30">
    <property type="match status" value="1"/>
</dbReference>
<name>A0A6P7GE99_DIAVI</name>
<accession>A0A6P7GE99</accession>
<evidence type="ECO:0000256" key="13">
    <source>
        <dbReference type="ARBA" id="ARBA00052491"/>
    </source>
</evidence>
<comment type="catalytic activity">
    <reaction evidence="11">
        <text>serotonin + hexadecanoyl-CoA = N-hexadecanoyl-serotonin + CoA + H(+)</text>
        <dbReference type="Rhea" id="RHEA:51384"/>
        <dbReference type="ChEBI" id="CHEBI:15378"/>
        <dbReference type="ChEBI" id="CHEBI:57287"/>
        <dbReference type="ChEBI" id="CHEBI:57379"/>
        <dbReference type="ChEBI" id="CHEBI:134059"/>
        <dbReference type="ChEBI" id="CHEBI:350546"/>
    </reaction>
    <physiologicalReaction direction="left-to-right" evidence="11">
        <dbReference type="Rhea" id="RHEA:51385"/>
    </physiologicalReaction>
</comment>
<comment type="catalytic activity">
    <reaction evidence="10">
        <text>serotonin + (9Z)-octadecenoyl-CoA = N-(9Z-octadecenoyl)-serotonin + CoA + H(+)</text>
        <dbReference type="Rhea" id="RHEA:51392"/>
        <dbReference type="ChEBI" id="CHEBI:15378"/>
        <dbReference type="ChEBI" id="CHEBI:57287"/>
        <dbReference type="ChEBI" id="CHEBI:57387"/>
        <dbReference type="ChEBI" id="CHEBI:134064"/>
        <dbReference type="ChEBI" id="CHEBI:350546"/>
    </reaction>
    <physiologicalReaction direction="left-to-right" evidence="10">
        <dbReference type="Rhea" id="RHEA:51393"/>
    </physiologicalReaction>
</comment>
<evidence type="ECO:0000313" key="15">
    <source>
        <dbReference type="EnsemblMetazoa" id="XP_028142440.1"/>
    </source>
</evidence>
<evidence type="ECO:0000256" key="9">
    <source>
        <dbReference type="ARBA" id="ARBA00051711"/>
    </source>
</evidence>
<dbReference type="AlphaFoldDB" id="A0A6P7GE99"/>
<reference evidence="15" key="2">
    <citation type="submission" date="2025-05" db="UniProtKB">
        <authorList>
            <consortium name="EnsemblMetazoa"/>
        </authorList>
    </citation>
    <scope>IDENTIFICATION</scope>
</reference>
<dbReference type="PANTHER" id="PTHR20905">
    <property type="entry name" value="N-ACETYLTRANSFERASE-RELATED"/>
    <property type="match status" value="1"/>
</dbReference>
<dbReference type="Pfam" id="PF00583">
    <property type="entry name" value="Acetyltransf_1"/>
    <property type="match status" value="1"/>
</dbReference>
<sequence length="270" mass="30910">MTNYIRKMVNLKTLKALNLKSAYCIMGVSRFVYKSVHPFKRLLGDSRLLSHMEYVPIPSSRFEEVLGHLRMSFPDEPLNASVGLSLHGKPCPLLEKYDLLTMQEGMSIMALDTETNDIAGVLLNGVSRRGDIEKSLENMKTIDSVPYHRIFGLLNGVNKEVDLFTRYNVEEIFELRILSVEPKYRGRGLAKELFSRSEGIARQHGLKLMKVDATSLFTQKICEAFGFEAIKSVCYADYKDENGRKMYDTESPHDYYKVMVKQVLSRKDDD</sequence>
<comment type="catalytic activity">
    <reaction evidence="9">
        <text>dopamine + acetyl-CoA = N-acetyldopamine + CoA + H(+)</text>
        <dbReference type="Rhea" id="RHEA:51388"/>
        <dbReference type="ChEBI" id="CHEBI:15378"/>
        <dbReference type="ChEBI" id="CHEBI:57287"/>
        <dbReference type="ChEBI" id="CHEBI:57288"/>
        <dbReference type="ChEBI" id="CHEBI:59905"/>
        <dbReference type="ChEBI" id="CHEBI:125678"/>
    </reaction>
    <physiologicalReaction direction="left-to-right" evidence="9">
        <dbReference type="Rhea" id="RHEA:51389"/>
    </physiologicalReaction>
</comment>